<dbReference type="GO" id="GO:0007064">
    <property type="term" value="P:mitotic sister chromatid cohesion"/>
    <property type="evidence" value="ECO:0007669"/>
    <property type="project" value="InterPro"/>
</dbReference>
<evidence type="ECO:0000256" key="5">
    <source>
        <dbReference type="ARBA" id="ARBA00023204"/>
    </source>
</evidence>
<proteinExistence type="predicted"/>
<keyword evidence="5" id="KW-0234">DNA repair</keyword>
<evidence type="ECO:0000256" key="7">
    <source>
        <dbReference type="ARBA" id="ARBA00023306"/>
    </source>
</evidence>
<protein>
    <submittedName>
        <fullName evidence="8">Uncharacterized protein</fullName>
    </submittedName>
</protein>
<dbReference type="PANTHER" id="PTHR12663">
    <property type="entry name" value="ANDROGEN INDUCED INHIBITOR OF PROLIFERATION AS3 / PDS5-RELATED"/>
    <property type="match status" value="1"/>
</dbReference>
<dbReference type="Proteomes" id="UP001157006">
    <property type="component" value="Chromosome 3"/>
</dbReference>
<dbReference type="SUPFAM" id="SSF48371">
    <property type="entry name" value="ARM repeat"/>
    <property type="match status" value="1"/>
</dbReference>
<keyword evidence="4" id="KW-0498">Mitosis</keyword>
<comment type="subcellular location">
    <subcellularLocation>
        <location evidence="1">Nucleus</location>
    </subcellularLocation>
</comment>
<evidence type="ECO:0000256" key="3">
    <source>
        <dbReference type="ARBA" id="ARBA00022763"/>
    </source>
</evidence>
<dbReference type="InterPro" id="IPR039776">
    <property type="entry name" value="Pds5"/>
</dbReference>
<dbReference type="GO" id="GO:0006281">
    <property type="term" value="P:DNA repair"/>
    <property type="evidence" value="ECO:0007669"/>
    <property type="project" value="UniProtKB-KW"/>
</dbReference>
<dbReference type="GO" id="GO:0051301">
    <property type="term" value="P:cell division"/>
    <property type="evidence" value="ECO:0007669"/>
    <property type="project" value="UniProtKB-KW"/>
</dbReference>
<keyword evidence="2" id="KW-0132">Cell division</keyword>
<evidence type="ECO:0000256" key="6">
    <source>
        <dbReference type="ARBA" id="ARBA00023242"/>
    </source>
</evidence>
<reference evidence="8 9" key="1">
    <citation type="submission" date="2023-01" db="EMBL/GenBank/DDBJ databases">
        <authorList>
            <person name="Kreplak J."/>
        </authorList>
    </citation>
    <scope>NUCLEOTIDE SEQUENCE [LARGE SCALE GENOMIC DNA]</scope>
</reference>
<sequence length="382" mass="43546">MACSTDSILSKNLTSSVDKLLQLLDKLELILSILDHDPPKKIQGSLVLPMKTLISDQLLRHADEDVKISVTACLTQITRITAPDAPYDDELMKEFLKLAVSAFEKLSHVSGRSYEKAISILENFSKIKMFLIMLDLECDDLVMEMFQQFLRIIRSNHLSNVIESMENVMTGILDESEDISLDLLRPLLDSVKKENQTISPICWTLGEKVITNCAFKLKPYLMQAVVSSGRTLDMYPQIVTSICQNQPESQEHIQSLVQAVENNLVVPKDAHEVTFRVEESEVGEINRSQVWKAARVNKSGVIDNENVQRVVDQCEKLTEALSEEERQDLGPTNILLVFCLENLIVCFWIWIEVLIDGHLQIWLCKRPLNILYVMIFGNNRIW</sequence>
<evidence type="ECO:0000256" key="2">
    <source>
        <dbReference type="ARBA" id="ARBA00022618"/>
    </source>
</evidence>
<evidence type="ECO:0000313" key="9">
    <source>
        <dbReference type="Proteomes" id="UP001157006"/>
    </source>
</evidence>
<dbReference type="GO" id="GO:0005634">
    <property type="term" value="C:nucleus"/>
    <property type="evidence" value="ECO:0007669"/>
    <property type="project" value="UniProtKB-SubCell"/>
</dbReference>
<keyword evidence="7" id="KW-0131">Cell cycle</keyword>
<dbReference type="Pfam" id="PF20168">
    <property type="entry name" value="PDS5"/>
    <property type="match status" value="1"/>
</dbReference>
<dbReference type="PANTHER" id="PTHR12663:SF69">
    <property type="entry name" value="SISTER CHROMATID COHESION PROTEIN PDS5 HOMOLOG E"/>
    <property type="match status" value="1"/>
</dbReference>
<keyword evidence="9" id="KW-1185">Reference proteome</keyword>
<evidence type="ECO:0000313" key="8">
    <source>
        <dbReference type="EMBL" id="CAI8601867.1"/>
    </source>
</evidence>
<accession>A0AAV0ZV84</accession>
<organism evidence="8 9">
    <name type="scientific">Vicia faba</name>
    <name type="common">Broad bean</name>
    <name type="synonym">Faba vulgaris</name>
    <dbReference type="NCBI Taxonomy" id="3906"/>
    <lineage>
        <taxon>Eukaryota</taxon>
        <taxon>Viridiplantae</taxon>
        <taxon>Streptophyta</taxon>
        <taxon>Embryophyta</taxon>
        <taxon>Tracheophyta</taxon>
        <taxon>Spermatophyta</taxon>
        <taxon>Magnoliopsida</taxon>
        <taxon>eudicotyledons</taxon>
        <taxon>Gunneridae</taxon>
        <taxon>Pentapetalae</taxon>
        <taxon>rosids</taxon>
        <taxon>fabids</taxon>
        <taxon>Fabales</taxon>
        <taxon>Fabaceae</taxon>
        <taxon>Papilionoideae</taxon>
        <taxon>50 kb inversion clade</taxon>
        <taxon>NPAAA clade</taxon>
        <taxon>Hologalegina</taxon>
        <taxon>IRL clade</taxon>
        <taxon>Fabeae</taxon>
        <taxon>Vicia</taxon>
    </lineage>
</organism>
<keyword evidence="6" id="KW-0539">Nucleus</keyword>
<evidence type="ECO:0000256" key="4">
    <source>
        <dbReference type="ARBA" id="ARBA00022776"/>
    </source>
</evidence>
<dbReference type="EMBL" id="OX451738">
    <property type="protein sequence ID" value="CAI8601867.1"/>
    <property type="molecule type" value="Genomic_DNA"/>
</dbReference>
<dbReference type="GO" id="GO:0000785">
    <property type="term" value="C:chromatin"/>
    <property type="evidence" value="ECO:0007669"/>
    <property type="project" value="TreeGrafter"/>
</dbReference>
<dbReference type="InterPro" id="IPR016024">
    <property type="entry name" value="ARM-type_fold"/>
</dbReference>
<keyword evidence="3" id="KW-0227">DNA damage</keyword>
<evidence type="ECO:0000256" key="1">
    <source>
        <dbReference type="ARBA" id="ARBA00004123"/>
    </source>
</evidence>
<dbReference type="GO" id="GO:0035825">
    <property type="term" value="P:homologous recombination"/>
    <property type="evidence" value="ECO:0007669"/>
    <property type="project" value="UniProtKB-ARBA"/>
</dbReference>
<name>A0AAV0ZV84_VICFA</name>
<dbReference type="AlphaFoldDB" id="A0AAV0ZV84"/>
<gene>
    <name evidence="8" type="ORF">VFH_III014720</name>
</gene>